<dbReference type="EMBL" id="RKMF01000006">
    <property type="protein sequence ID" value="ROZ63574.1"/>
    <property type="molecule type" value="Genomic_DNA"/>
</dbReference>
<dbReference type="Pfam" id="PF02661">
    <property type="entry name" value="Fic"/>
    <property type="match status" value="1"/>
</dbReference>
<dbReference type="InterPro" id="IPR053737">
    <property type="entry name" value="Type_II_TA_Toxin"/>
</dbReference>
<dbReference type="PANTHER" id="PTHR39426">
    <property type="entry name" value="HOMOLOGY TO DEATH-ON-CURING PROTEIN OF PHAGE P1"/>
    <property type="match status" value="1"/>
</dbReference>
<reference evidence="3 4" key="1">
    <citation type="submission" date="2018-10" db="EMBL/GenBank/DDBJ databases">
        <title>Kocuria sp. M5W7-7, whole genome shotgun sequence.</title>
        <authorList>
            <person name="Tuo L."/>
        </authorList>
    </citation>
    <scope>NUCLEOTIDE SEQUENCE [LARGE SCALE GENOMIC DNA]</scope>
    <source>
        <strain evidence="3 4">M5W7-7</strain>
    </source>
</reference>
<evidence type="ECO:0000259" key="2">
    <source>
        <dbReference type="PROSITE" id="PS51459"/>
    </source>
</evidence>
<proteinExistence type="predicted"/>
<dbReference type="SUPFAM" id="SSF140931">
    <property type="entry name" value="Fic-like"/>
    <property type="match status" value="1"/>
</dbReference>
<dbReference type="GO" id="GO:0016301">
    <property type="term" value="F:kinase activity"/>
    <property type="evidence" value="ECO:0007669"/>
    <property type="project" value="InterPro"/>
</dbReference>
<dbReference type="InterPro" id="IPR006440">
    <property type="entry name" value="Doc"/>
</dbReference>
<evidence type="ECO:0000256" key="1">
    <source>
        <dbReference type="SAM" id="MobiDB-lite"/>
    </source>
</evidence>
<organism evidence="3 4">
    <name type="scientific">Kocuria soli</name>
    <dbReference type="NCBI Taxonomy" id="2485125"/>
    <lineage>
        <taxon>Bacteria</taxon>
        <taxon>Bacillati</taxon>
        <taxon>Actinomycetota</taxon>
        <taxon>Actinomycetes</taxon>
        <taxon>Micrococcales</taxon>
        <taxon>Micrococcaceae</taxon>
        <taxon>Kocuria</taxon>
    </lineage>
</organism>
<sequence>MRPRNVVPGRTKSVTSPPEDGTATPTSSSVWPSDSSPVTPTQPAKAPVQYLTLEDALTLIDDLGVGPIRDIGLLDSALHRHGVAPFGVDAYPSLEEKAAVLLESIVRNHPLVDGNKRLGWLSTVVFLGLNGIELDALDDAAYNVVIGLAAGSIDHTRAAATLRDWI</sequence>
<dbReference type="PROSITE" id="PS51459">
    <property type="entry name" value="FIDO"/>
    <property type="match status" value="1"/>
</dbReference>
<feature type="domain" description="Fido" evidence="2">
    <location>
        <begin position="51"/>
        <end position="166"/>
    </location>
</feature>
<gene>
    <name evidence="3" type="ORF">EDL96_06530</name>
</gene>
<feature type="compositionally biased region" description="Low complexity" evidence="1">
    <location>
        <begin position="24"/>
        <end position="41"/>
    </location>
</feature>
<dbReference type="Proteomes" id="UP000270616">
    <property type="component" value="Unassembled WGS sequence"/>
</dbReference>
<comment type="caution">
    <text evidence="3">The sequence shown here is derived from an EMBL/GenBank/DDBJ whole genome shotgun (WGS) entry which is preliminary data.</text>
</comment>
<feature type="region of interest" description="Disordered" evidence="1">
    <location>
        <begin position="1"/>
        <end position="43"/>
    </location>
</feature>
<name>A0A3N3ZQU1_9MICC</name>
<dbReference type="PANTHER" id="PTHR39426:SF1">
    <property type="entry name" value="HOMOLOGY TO DEATH-ON-CURING PROTEIN OF PHAGE P1"/>
    <property type="match status" value="1"/>
</dbReference>
<accession>A0A3N3ZQU1</accession>
<dbReference type="AlphaFoldDB" id="A0A3N3ZQU1"/>
<dbReference type="OrthoDB" id="9802752at2"/>
<evidence type="ECO:0000313" key="3">
    <source>
        <dbReference type="EMBL" id="ROZ63574.1"/>
    </source>
</evidence>
<dbReference type="NCBIfam" id="TIGR01550">
    <property type="entry name" value="DOC_P1"/>
    <property type="match status" value="1"/>
</dbReference>
<dbReference type="InterPro" id="IPR036597">
    <property type="entry name" value="Fido-like_dom_sf"/>
</dbReference>
<keyword evidence="4" id="KW-1185">Reference proteome</keyword>
<dbReference type="Gene3D" id="1.20.120.1870">
    <property type="entry name" value="Fic/DOC protein, Fido domain"/>
    <property type="match status" value="1"/>
</dbReference>
<evidence type="ECO:0000313" key="4">
    <source>
        <dbReference type="Proteomes" id="UP000270616"/>
    </source>
</evidence>
<dbReference type="InterPro" id="IPR003812">
    <property type="entry name" value="Fido"/>
</dbReference>
<protein>
    <submittedName>
        <fullName evidence="3">Type II toxin-antitoxin system death-on-curing family toxin</fullName>
    </submittedName>
</protein>